<evidence type="ECO:0000256" key="1">
    <source>
        <dbReference type="ARBA" id="ARBA00000085"/>
    </source>
</evidence>
<dbReference type="RefSeq" id="WP_241715153.1">
    <property type="nucleotide sequence ID" value="NZ_JALBUF010000007.1"/>
</dbReference>
<dbReference type="PANTHER" id="PTHR45453">
    <property type="entry name" value="PHOSPHATE REGULON SENSOR PROTEIN PHOR"/>
    <property type="match status" value="1"/>
</dbReference>
<reference evidence="12" key="1">
    <citation type="submission" date="2022-03" db="EMBL/GenBank/DDBJ databases">
        <title>Draft Genome Sequence of Firmicute Strain S0AB, a Heterotrophic Iron/Sulfur-Oxidizing Extreme Acidophile.</title>
        <authorList>
            <person name="Vergara E."/>
            <person name="Pakostova E."/>
            <person name="Johnson D.B."/>
            <person name="Holmes D.S."/>
        </authorList>
    </citation>
    <scope>NUCLEOTIDE SEQUENCE</scope>
    <source>
        <strain evidence="12">S0AB</strain>
    </source>
</reference>
<dbReference type="InterPro" id="IPR050351">
    <property type="entry name" value="BphY/WalK/GraS-like"/>
</dbReference>
<proteinExistence type="predicted"/>
<evidence type="ECO:0000256" key="7">
    <source>
        <dbReference type="ARBA" id="ARBA00022777"/>
    </source>
</evidence>
<keyword evidence="8" id="KW-0067">ATP-binding</keyword>
<evidence type="ECO:0000256" key="8">
    <source>
        <dbReference type="ARBA" id="ARBA00022840"/>
    </source>
</evidence>
<evidence type="ECO:0000313" key="13">
    <source>
        <dbReference type="Proteomes" id="UP001139263"/>
    </source>
</evidence>
<dbReference type="AlphaFoldDB" id="A0A9X1VD83"/>
<dbReference type="SMART" id="SM00388">
    <property type="entry name" value="HisKA"/>
    <property type="match status" value="1"/>
</dbReference>
<dbReference type="Pfam" id="PF00512">
    <property type="entry name" value="HisKA"/>
    <property type="match status" value="1"/>
</dbReference>
<keyword evidence="4" id="KW-0597">Phosphoprotein</keyword>
<name>A0A9X1VD83_9BACL</name>
<dbReference type="Gene3D" id="3.30.565.10">
    <property type="entry name" value="Histidine kinase-like ATPase, C-terminal domain"/>
    <property type="match status" value="1"/>
</dbReference>
<keyword evidence="9" id="KW-0902">Two-component regulatory system</keyword>
<dbReference type="GO" id="GO:0016036">
    <property type="term" value="P:cellular response to phosphate starvation"/>
    <property type="evidence" value="ECO:0007669"/>
    <property type="project" value="TreeGrafter"/>
</dbReference>
<dbReference type="PANTHER" id="PTHR45453:SF1">
    <property type="entry name" value="PHOSPHATE REGULON SENSOR PROTEIN PHOR"/>
    <property type="match status" value="1"/>
</dbReference>
<keyword evidence="7 12" id="KW-0418">Kinase</keyword>
<evidence type="ECO:0000256" key="10">
    <source>
        <dbReference type="SAM" id="Phobius"/>
    </source>
</evidence>
<protein>
    <recommendedName>
        <fullName evidence="3">histidine kinase</fullName>
        <ecNumber evidence="3">2.7.13.3</ecNumber>
    </recommendedName>
</protein>
<gene>
    <name evidence="12" type="primary">rcsC</name>
    <name evidence="12" type="ORF">MM817_02313</name>
</gene>
<evidence type="ECO:0000259" key="11">
    <source>
        <dbReference type="PROSITE" id="PS50109"/>
    </source>
</evidence>
<comment type="subcellular location">
    <subcellularLocation>
        <location evidence="2">Membrane</location>
    </subcellularLocation>
</comment>
<keyword evidence="5 12" id="KW-0808">Transferase</keyword>
<dbReference type="InterPro" id="IPR036097">
    <property type="entry name" value="HisK_dim/P_sf"/>
</dbReference>
<feature type="transmembrane region" description="Helical" evidence="10">
    <location>
        <begin position="27"/>
        <end position="50"/>
    </location>
</feature>
<evidence type="ECO:0000256" key="4">
    <source>
        <dbReference type="ARBA" id="ARBA00022553"/>
    </source>
</evidence>
<dbReference type="GO" id="GO:0005886">
    <property type="term" value="C:plasma membrane"/>
    <property type="evidence" value="ECO:0007669"/>
    <property type="project" value="TreeGrafter"/>
</dbReference>
<dbReference type="GO" id="GO:0005524">
    <property type="term" value="F:ATP binding"/>
    <property type="evidence" value="ECO:0007669"/>
    <property type="project" value="UniProtKB-KW"/>
</dbReference>
<organism evidence="12 13">
    <name type="scientific">Sulfoacidibacillus ferrooxidans</name>
    <dbReference type="NCBI Taxonomy" id="2005001"/>
    <lineage>
        <taxon>Bacteria</taxon>
        <taxon>Bacillati</taxon>
        <taxon>Bacillota</taxon>
        <taxon>Bacilli</taxon>
        <taxon>Bacillales</taxon>
        <taxon>Alicyclobacillaceae</taxon>
        <taxon>Sulfoacidibacillus</taxon>
    </lineage>
</organism>
<keyword evidence="10" id="KW-1133">Transmembrane helix</keyword>
<dbReference type="InterPro" id="IPR003594">
    <property type="entry name" value="HATPase_dom"/>
</dbReference>
<dbReference type="Proteomes" id="UP001139263">
    <property type="component" value="Unassembled WGS sequence"/>
</dbReference>
<evidence type="ECO:0000256" key="3">
    <source>
        <dbReference type="ARBA" id="ARBA00012438"/>
    </source>
</evidence>
<dbReference type="PROSITE" id="PS50109">
    <property type="entry name" value="HIS_KIN"/>
    <property type="match status" value="1"/>
</dbReference>
<dbReference type="InterPro" id="IPR004358">
    <property type="entry name" value="Sig_transdc_His_kin-like_C"/>
</dbReference>
<dbReference type="FunFam" id="1.10.287.130:FF:000001">
    <property type="entry name" value="Two-component sensor histidine kinase"/>
    <property type="match status" value="1"/>
</dbReference>
<evidence type="ECO:0000256" key="2">
    <source>
        <dbReference type="ARBA" id="ARBA00004370"/>
    </source>
</evidence>
<dbReference type="EC" id="2.7.13.3" evidence="3"/>
<dbReference type="SUPFAM" id="SSF55874">
    <property type="entry name" value="ATPase domain of HSP90 chaperone/DNA topoisomerase II/histidine kinase"/>
    <property type="match status" value="1"/>
</dbReference>
<keyword evidence="13" id="KW-1185">Reference proteome</keyword>
<comment type="catalytic activity">
    <reaction evidence="1">
        <text>ATP + protein L-histidine = ADP + protein N-phospho-L-histidine.</text>
        <dbReference type="EC" id="2.7.13.3"/>
    </reaction>
</comment>
<dbReference type="SUPFAM" id="SSF47384">
    <property type="entry name" value="Homodimeric domain of signal transducing histidine kinase"/>
    <property type="match status" value="1"/>
</dbReference>
<dbReference type="Pfam" id="PF02518">
    <property type="entry name" value="HATPase_c"/>
    <property type="match status" value="1"/>
</dbReference>
<dbReference type="EMBL" id="JALBUF010000007">
    <property type="protein sequence ID" value="MCI0184018.1"/>
    <property type="molecule type" value="Genomic_DNA"/>
</dbReference>
<evidence type="ECO:0000256" key="9">
    <source>
        <dbReference type="ARBA" id="ARBA00023012"/>
    </source>
</evidence>
<evidence type="ECO:0000256" key="6">
    <source>
        <dbReference type="ARBA" id="ARBA00022741"/>
    </source>
</evidence>
<evidence type="ECO:0000256" key="5">
    <source>
        <dbReference type="ARBA" id="ARBA00022679"/>
    </source>
</evidence>
<sequence length="446" mass="50486">MSPDSDGSRNRLSDADKGLMRHQRLRLAVVNMAVLLFIWSILSIFVYFVLQDETVRAEHTRLAFFAEQLADQAYHGEGYAPKRLHPSDEDVMYAIWQREGTSYHLIQSVMNSNTLLHSLKPIVNTSNQLVVFSDVFFQGEHYQMYVNHYLIHGSYTVIQVLDDVGPEEGVLRHLAILFVIGGVIGLGLSIAGAYLLGRWTLRPLIEARLREQEFVADVSHELRTPLSVLQTHLELLLRHVDTENQTILSDIEPIYKETKRMRRLVEDLLDLARMDAGVVSNKSEQYSLSELCSEVVELYDPLFQQKSVHFSHDISANVKLMGDSGRMRQLLFILLDNAYKYTEHGEVKLQALANSHSIDLIVSDTGIGIAQDWLPRVTERFVRGEYSRTRESINSTTNEHASTTVSSGLGLAIAKRIVMSMQGKWHLQSEVGIGTTVTIRLPNSLL</sequence>
<keyword evidence="6" id="KW-0547">Nucleotide-binding</keyword>
<keyword evidence="10" id="KW-0812">Transmembrane</keyword>
<feature type="transmembrane region" description="Helical" evidence="10">
    <location>
        <begin position="174"/>
        <end position="196"/>
    </location>
</feature>
<dbReference type="CDD" id="cd00082">
    <property type="entry name" value="HisKA"/>
    <property type="match status" value="1"/>
</dbReference>
<dbReference type="PRINTS" id="PR00344">
    <property type="entry name" value="BCTRLSENSOR"/>
</dbReference>
<dbReference type="GO" id="GO:0004721">
    <property type="term" value="F:phosphoprotein phosphatase activity"/>
    <property type="evidence" value="ECO:0007669"/>
    <property type="project" value="TreeGrafter"/>
</dbReference>
<dbReference type="InterPro" id="IPR005467">
    <property type="entry name" value="His_kinase_dom"/>
</dbReference>
<dbReference type="InterPro" id="IPR003661">
    <property type="entry name" value="HisK_dim/P_dom"/>
</dbReference>
<accession>A0A9X1VD83</accession>
<keyword evidence="10" id="KW-0472">Membrane</keyword>
<dbReference type="SMART" id="SM00387">
    <property type="entry name" value="HATPase_c"/>
    <property type="match status" value="1"/>
</dbReference>
<dbReference type="Gene3D" id="1.10.287.130">
    <property type="match status" value="1"/>
</dbReference>
<dbReference type="InterPro" id="IPR036890">
    <property type="entry name" value="HATPase_C_sf"/>
</dbReference>
<feature type="domain" description="Histidine kinase" evidence="11">
    <location>
        <begin position="217"/>
        <end position="445"/>
    </location>
</feature>
<dbReference type="GO" id="GO:0000155">
    <property type="term" value="F:phosphorelay sensor kinase activity"/>
    <property type="evidence" value="ECO:0007669"/>
    <property type="project" value="InterPro"/>
</dbReference>
<comment type="caution">
    <text evidence="12">The sequence shown here is derived from an EMBL/GenBank/DDBJ whole genome shotgun (WGS) entry which is preliminary data.</text>
</comment>
<evidence type="ECO:0000313" key="12">
    <source>
        <dbReference type="EMBL" id="MCI0184018.1"/>
    </source>
</evidence>